<keyword evidence="3" id="KW-0813">Transport</keyword>
<evidence type="ECO:0000256" key="2">
    <source>
        <dbReference type="ARBA" id="ARBA00007246"/>
    </source>
</evidence>
<name>S0DGS6_9ZZZZ</name>
<dbReference type="Gene3D" id="3.30.1300.30">
    <property type="entry name" value="GSPII I/J protein-like"/>
    <property type="match status" value="1"/>
</dbReference>
<evidence type="ECO:0000256" key="3">
    <source>
        <dbReference type="ARBA" id="ARBA00022448"/>
    </source>
</evidence>
<evidence type="ECO:0000256" key="6">
    <source>
        <dbReference type="ARBA" id="ARBA00022692"/>
    </source>
</evidence>
<dbReference type="GO" id="GO:0005886">
    <property type="term" value="C:plasma membrane"/>
    <property type="evidence" value="ECO:0007669"/>
    <property type="project" value="UniProtKB-SubCell"/>
</dbReference>
<reference evidence="12" key="2">
    <citation type="journal article" date="2013" name="Biotechnol. Biofuels">
        <title>Mining for hemicellulases in the fungus-growing termite Pseudacanthotermes militaris using functional metagenomics.</title>
        <authorList>
            <person name="Bastien G."/>
            <person name="Arnal G."/>
            <person name="Bozonnet S."/>
            <person name="Laguerre S."/>
            <person name="Ferreira F."/>
            <person name="Faure R."/>
            <person name="Henrissat B."/>
            <person name="Lefevre F."/>
            <person name="Robe P."/>
            <person name="Bouchez O."/>
            <person name="Noirot C."/>
            <person name="Dumon C."/>
            <person name="O'Donohue M."/>
        </authorList>
    </citation>
    <scope>NUCLEOTIDE SEQUENCE</scope>
</reference>
<evidence type="ECO:0000313" key="12">
    <source>
        <dbReference type="EMBL" id="CCO21906.1"/>
    </source>
</evidence>
<dbReference type="AlphaFoldDB" id="S0DGS6"/>
<keyword evidence="5" id="KW-0997">Cell inner membrane</keyword>
<evidence type="ECO:0000256" key="7">
    <source>
        <dbReference type="ARBA" id="ARBA00022927"/>
    </source>
</evidence>
<dbReference type="InterPro" id="IPR005628">
    <property type="entry name" value="GspK"/>
</dbReference>
<evidence type="ECO:0000259" key="11">
    <source>
        <dbReference type="Pfam" id="PF21687"/>
    </source>
</evidence>
<feature type="domain" description="T2SS protein K first SAM-like" evidence="11">
    <location>
        <begin position="105"/>
        <end position="214"/>
    </location>
</feature>
<dbReference type="PANTHER" id="PTHR38831:SF1">
    <property type="entry name" value="TYPE II SECRETION SYSTEM PROTEIN K-RELATED"/>
    <property type="match status" value="1"/>
</dbReference>
<dbReference type="InterPro" id="IPR049031">
    <property type="entry name" value="T2SSK_SAM-like_1st"/>
</dbReference>
<dbReference type="Pfam" id="PF03934">
    <property type="entry name" value="T2SSK"/>
    <property type="match status" value="1"/>
</dbReference>
<dbReference type="NCBIfam" id="NF037980">
    <property type="entry name" value="T2SS_GspK"/>
    <property type="match status" value="1"/>
</dbReference>
<dbReference type="Pfam" id="PF21687">
    <property type="entry name" value="T2SSK_1st"/>
    <property type="match status" value="1"/>
</dbReference>
<dbReference type="InterPro" id="IPR045584">
    <property type="entry name" value="Pilin-like"/>
</dbReference>
<gene>
    <name evidence="12" type="ORF">BN138_1094</name>
</gene>
<dbReference type="EMBL" id="HF548334">
    <property type="protein sequence ID" value="CCO21906.1"/>
    <property type="molecule type" value="Genomic_DNA"/>
</dbReference>
<evidence type="ECO:0000256" key="1">
    <source>
        <dbReference type="ARBA" id="ARBA00004533"/>
    </source>
</evidence>
<dbReference type="InterPro" id="IPR049179">
    <property type="entry name" value="T2SSK_SAM-like_2nd"/>
</dbReference>
<feature type="domain" description="T2SS protein K second SAM-like" evidence="10">
    <location>
        <begin position="221"/>
        <end position="273"/>
    </location>
</feature>
<evidence type="ECO:0000256" key="4">
    <source>
        <dbReference type="ARBA" id="ARBA00022475"/>
    </source>
</evidence>
<reference evidence="12" key="1">
    <citation type="submission" date="2012-10" db="EMBL/GenBank/DDBJ databases">
        <authorList>
            <person name="Sandrine L."/>
        </authorList>
    </citation>
    <scope>NUCLEOTIDE SEQUENCE</scope>
</reference>
<dbReference type="Gene3D" id="1.10.40.60">
    <property type="entry name" value="EpsJ-like"/>
    <property type="match status" value="2"/>
</dbReference>
<keyword evidence="6" id="KW-0812">Transmembrane</keyword>
<dbReference type="InterPro" id="IPR038072">
    <property type="entry name" value="GspK_central_sf"/>
</dbReference>
<dbReference type="SUPFAM" id="SSF54523">
    <property type="entry name" value="Pili subunits"/>
    <property type="match status" value="1"/>
</dbReference>
<evidence type="ECO:0000256" key="9">
    <source>
        <dbReference type="ARBA" id="ARBA00023136"/>
    </source>
</evidence>
<keyword evidence="9" id="KW-0472">Membrane</keyword>
<dbReference type="SUPFAM" id="SSF158544">
    <property type="entry name" value="GspK insert domain-like"/>
    <property type="match status" value="2"/>
</dbReference>
<comment type="similarity">
    <text evidence="2">Belongs to the GSP K family.</text>
</comment>
<dbReference type="PANTHER" id="PTHR38831">
    <property type="entry name" value="TYPE II SECRETION SYSTEM PROTEIN K"/>
    <property type="match status" value="1"/>
</dbReference>
<evidence type="ECO:0000256" key="8">
    <source>
        <dbReference type="ARBA" id="ARBA00022989"/>
    </source>
</evidence>
<keyword evidence="7" id="KW-0653">Protein transport</keyword>
<accession>S0DGS6</accession>
<keyword evidence="4" id="KW-1003">Cell membrane</keyword>
<comment type="subcellular location">
    <subcellularLocation>
        <location evidence="1">Cell inner membrane</location>
    </subcellularLocation>
</comment>
<organism evidence="12">
    <name type="scientific">termite gut metagenome</name>
    <dbReference type="NCBI Taxonomy" id="433724"/>
    <lineage>
        <taxon>unclassified sequences</taxon>
        <taxon>metagenomes</taxon>
        <taxon>organismal metagenomes</taxon>
    </lineage>
</organism>
<evidence type="ECO:0000259" key="10">
    <source>
        <dbReference type="Pfam" id="PF03934"/>
    </source>
</evidence>
<sequence length="329" mass="34761">MRQAKPNERGAALLTVLLLVAVISVLAAGALEKLRLSTRLASNGVAMEQARAYAMAAETIATIRVNSILDQDAARTTLAGDWAGRPYPLPIPGGIATLTVTDGGNCFNLNGLVSETQPGVYTAQPDMALEFVRLMKLVGVPGQTAEGIAAAAADWIDSDAAALPLGAEDSAYLGKQVPYRTPNTLMTDASELRAVAGVTPEIYAKLQPWVCALPIAKASQININTLQPEQAPLFAMLFPDTMDVGKARSLLLQRPADGYDSTVDFWNLPTLNGGLVAGGDAKAQTGVRTYWFNLAIDITANGVQLSQTNLLDASGQRAQIVSRQWSDPA</sequence>
<protein>
    <submittedName>
        <fullName evidence="12">Putative general secretion pathway protein K</fullName>
    </submittedName>
</protein>
<keyword evidence="8" id="KW-1133">Transmembrane helix</keyword>
<dbReference type="PIRSF" id="PIRSF002786">
    <property type="entry name" value="XcpX"/>
    <property type="match status" value="1"/>
</dbReference>
<dbReference type="GO" id="GO:0009306">
    <property type="term" value="P:protein secretion"/>
    <property type="evidence" value="ECO:0007669"/>
    <property type="project" value="InterPro"/>
</dbReference>
<proteinExistence type="inferred from homology"/>
<evidence type="ECO:0000256" key="5">
    <source>
        <dbReference type="ARBA" id="ARBA00022519"/>
    </source>
</evidence>